<organism evidence="1 2">
    <name type="scientific">Intoshia linei</name>
    <dbReference type="NCBI Taxonomy" id="1819745"/>
    <lineage>
        <taxon>Eukaryota</taxon>
        <taxon>Metazoa</taxon>
        <taxon>Spiralia</taxon>
        <taxon>Lophotrochozoa</taxon>
        <taxon>Mesozoa</taxon>
        <taxon>Orthonectida</taxon>
        <taxon>Rhopaluridae</taxon>
        <taxon>Intoshia</taxon>
    </lineage>
</organism>
<comment type="caution">
    <text evidence="1">The sequence shown here is derived from an EMBL/GenBank/DDBJ whole genome shotgun (WGS) entry which is preliminary data.</text>
</comment>
<keyword evidence="2" id="KW-1185">Reference proteome</keyword>
<reference evidence="1 2" key="1">
    <citation type="submission" date="2016-04" db="EMBL/GenBank/DDBJ databases">
        <title>The genome of Intoshia linei affirms orthonectids as highly simplified spiralians.</title>
        <authorList>
            <person name="Mikhailov K.V."/>
            <person name="Slusarev G.S."/>
            <person name="Nikitin M.A."/>
            <person name="Logacheva M.D."/>
            <person name="Penin A."/>
            <person name="Aleoshin V."/>
            <person name="Panchin Y.V."/>
        </authorList>
    </citation>
    <scope>NUCLEOTIDE SEQUENCE [LARGE SCALE GENOMIC DNA]</scope>
    <source>
        <strain evidence="1">Intl2013</strain>
        <tissue evidence="1">Whole animal</tissue>
    </source>
</reference>
<dbReference type="EMBL" id="LWCA01000213">
    <property type="protein sequence ID" value="OAF69900.1"/>
    <property type="molecule type" value="Genomic_DNA"/>
</dbReference>
<name>A0A177B6Z9_9BILA</name>
<evidence type="ECO:0000313" key="2">
    <source>
        <dbReference type="Proteomes" id="UP000078046"/>
    </source>
</evidence>
<dbReference type="AlphaFoldDB" id="A0A177B6Z9"/>
<gene>
    <name evidence="1" type="ORF">A3Q56_02355</name>
</gene>
<dbReference type="Proteomes" id="UP000078046">
    <property type="component" value="Unassembled WGS sequence"/>
</dbReference>
<evidence type="ECO:0000313" key="1">
    <source>
        <dbReference type="EMBL" id="OAF69900.1"/>
    </source>
</evidence>
<proteinExistence type="predicted"/>
<sequence>MSEFTSLEIKLSKIVQLLNNDSYTAHKKDQLRDKVENTCGKGLTRILSYLNPTLKFVLSFNLYSANVSKMEHINEHIYRTANQMKKINKINNTLTNSSKYTSDEIQDTCCSLEQFEQCNAILSDIKNIFTDFL</sequence>
<accession>A0A177B6Z9</accession>
<protein>
    <submittedName>
        <fullName evidence="1">Uncharacterized protein</fullName>
    </submittedName>
</protein>